<dbReference type="PRINTS" id="PR01438">
    <property type="entry name" value="UNVRSLSTRESS"/>
</dbReference>
<comment type="similarity">
    <text evidence="1">Belongs to the universal stress protein A family.</text>
</comment>
<feature type="domain" description="UspA" evidence="2">
    <location>
        <begin position="1"/>
        <end position="143"/>
    </location>
</feature>
<comment type="caution">
    <text evidence="3">The sequence shown here is derived from an EMBL/GenBank/DDBJ whole genome shotgun (WGS) entry which is preliminary data.</text>
</comment>
<organism evidence="3 4">
    <name type="scientific">Crossiella cryophila</name>
    <dbReference type="NCBI Taxonomy" id="43355"/>
    <lineage>
        <taxon>Bacteria</taxon>
        <taxon>Bacillati</taxon>
        <taxon>Actinomycetota</taxon>
        <taxon>Actinomycetes</taxon>
        <taxon>Pseudonocardiales</taxon>
        <taxon>Pseudonocardiaceae</taxon>
        <taxon>Crossiella</taxon>
    </lineage>
</organism>
<proteinExistence type="inferred from homology"/>
<name>A0A7W7CGE5_9PSEU</name>
<sequence length="149" mass="15677">MAGTIVVGVDGSTESLRALGWSLEEADRRDADVVAVIAWVPNPVPSSATPFTVADPVDLGVDHEKLHRERLDEAILEVTGGGAHPVRTVVRQGYAGDVLTEEAAQADLLVVGSHGHGRLYSAVLGSISTECIRKATCPVVVIPPKLVPR</sequence>
<dbReference type="RefSeq" id="WP_185006292.1">
    <property type="nucleotide sequence ID" value="NZ_BAAAUI010000005.1"/>
</dbReference>
<accession>A0A7W7CGE5</accession>
<keyword evidence="4" id="KW-1185">Reference proteome</keyword>
<dbReference type="Proteomes" id="UP000533598">
    <property type="component" value="Unassembled WGS sequence"/>
</dbReference>
<dbReference type="InterPro" id="IPR014729">
    <property type="entry name" value="Rossmann-like_a/b/a_fold"/>
</dbReference>
<dbReference type="Pfam" id="PF00582">
    <property type="entry name" value="Usp"/>
    <property type="match status" value="1"/>
</dbReference>
<gene>
    <name evidence="3" type="ORF">HNR67_006580</name>
</gene>
<dbReference type="EMBL" id="JACHMH010000001">
    <property type="protein sequence ID" value="MBB4680462.1"/>
    <property type="molecule type" value="Genomic_DNA"/>
</dbReference>
<dbReference type="Gene3D" id="3.40.50.620">
    <property type="entry name" value="HUPs"/>
    <property type="match status" value="1"/>
</dbReference>
<dbReference type="PANTHER" id="PTHR31964:SF113">
    <property type="entry name" value="USPA DOMAIN-CONTAINING PROTEIN"/>
    <property type="match status" value="1"/>
</dbReference>
<dbReference type="PANTHER" id="PTHR31964">
    <property type="entry name" value="ADENINE NUCLEOTIDE ALPHA HYDROLASES-LIKE SUPERFAMILY PROTEIN"/>
    <property type="match status" value="1"/>
</dbReference>
<dbReference type="CDD" id="cd23659">
    <property type="entry name" value="USP_At3g01520-like"/>
    <property type="match status" value="1"/>
</dbReference>
<reference evidence="3 4" key="1">
    <citation type="submission" date="2020-08" db="EMBL/GenBank/DDBJ databases">
        <title>Sequencing the genomes of 1000 actinobacteria strains.</title>
        <authorList>
            <person name="Klenk H.-P."/>
        </authorList>
    </citation>
    <scope>NUCLEOTIDE SEQUENCE [LARGE SCALE GENOMIC DNA]</scope>
    <source>
        <strain evidence="3 4">DSM 44230</strain>
    </source>
</reference>
<evidence type="ECO:0000313" key="4">
    <source>
        <dbReference type="Proteomes" id="UP000533598"/>
    </source>
</evidence>
<evidence type="ECO:0000313" key="3">
    <source>
        <dbReference type="EMBL" id="MBB4680462.1"/>
    </source>
</evidence>
<dbReference type="InterPro" id="IPR006015">
    <property type="entry name" value="Universal_stress_UspA"/>
</dbReference>
<evidence type="ECO:0000256" key="1">
    <source>
        <dbReference type="ARBA" id="ARBA00008791"/>
    </source>
</evidence>
<dbReference type="AlphaFoldDB" id="A0A7W7CGE5"/>
<dbReference type="InterPro" id="IPR006016">
    <property type="entry name" value="UspA"/>
</dbReference>
<evidence type="ECO:0000259" key="2">
    <source>
        <dbReference type="Pfam" id="PF00582"/>
    </source>
</evidence>
<protein>
    <submittedName>
        <fullName evidence="3">Nucleotide-binding universal stress UspA family protein</fullName>
    </submittedName>
</protein>
<dbReference type="SUPFAM" id="SSF52402">
    <property type="entry name" value="Adenine nucleotide alpha hydrolases-like"/>
    <property type="match status" value="1"/>
</dbReference>